<dbReference type="SUPFAM" id="SSF53955">
    <property type="entry name" value="Lysozyme-like"/>
    <property type="match status" value="1"/>
</dbReference>
<feature type="domain" description="Peptidoglycan binding-like" evidence="2">
    <location>
        <begin position="211"/>
        <end position="265"/>
    </location>
</feature>
<feature type="domain" description="Glycoside hydrolase family 19 catalytic" evidence="1">
    <location>
        <begin position="42"/>
        <end position="132"/>
    </location>
</feature>
<name>A0A1M7ZLM4_9HYPH</name>
<dbReference type="AlphaFoldDB" id="A0A1M7ZLM4"/>
<dbReference type="OrthoDB" id="3078754at2"/>
<dbReference type="Gene3D" id="1.10.530.10">
    <property type="match status" value="1"/>
</dbReference>
<dbReference type="Pfam" id="PF00182">
    <property type="entry name" value="Glyco_hydro_19"/>
    <property type="match status" value="1"/>
</dbReference>
<organism evidence="3 4">
    <name type="scientific">Pseudoxanthobacter soli DSM 19599</name>
    <dbReference type="NCBI Taxonomy" id="1123029"/>
    <lineage>
        <taxon>Bacteria</taxon>
        <taxon>Pseudomonadati</taxon>
        <taxon>Pseudomonadota</taxon>
        <taxon>Alphaproteobacteria</taxon>
        <taxon>Hyphomicrobiales</taxon>
        <taxon>Segnochrobactraceae</taxon>
        <taxon>Pseudoxanthobacter</taxon>
    </lineage>
</organism>
<dbReference type="GO" id="GO:0016998">
    <property type="term" value="P:cell wall macromolecule catabolic process"/>
    <property type="evidence" value="ECO:0007669"/>
    <property type="project" value="InterPro"/>
</dbReference>
<dbReference type="EMBL" id="FRXO01000004">
    <property type="protein sequence ID" value="SHO65803.1"/>
    <property type="molecule type" value="Genomic_DNA"/>
</dbReference>
<keyword evidence="4" id="KW-1185">Reference proteome</keyword>
<protein>
    <submittedName>
        <fullName evidence="3">Predicted chitinase</fullName>
    </submittedName>
</protein>
<dbReference type="InterPro" id="IPR023346">
    <property type="entry name" value="Lysozyme-like_dom_sf"/>
</dbReference>
<dbReference type="Gene3D" id="1.10.101.10">
    <property type="entry name" value="PGBD-like superfamily/PGBD"/>
    <property type="match status" value="1"/>
</dbReference>
<evidence type="ECO:0000259" key="2">
    <source>
        <dbReference type="Pfam" id="PF01471"/>
    </source>
</evidence>
<dbReference type="Pfam" id="PF01471">
    <property type="entry name" value="PG_binding_1"/>
    <property type="match status" value="1"/>
</dbReference>
<gene>
    <name evidence="3" type="ORF">SAMN02745172_02450</name>
</gene>
<dbReference type="SUPFAM" id="SSF47090">
    <property type="entry name" value="PGBD-like"/>
    <property type="match status" value="1"/>
</dbReference>
<dbReference type="InterPro" id="IPR002477">
    <property type="entry name" value="Peptidoglycan-bd-like"/>
</dbReference>
<evidence type="ECO:0000313" key="3">
    <source>
        <dbReference type="EMBL" id="SHO65803.1"/>
    </source>
</evidence>
<dbReference type="Proteomes" id="UP000186406">
    <property type="component" value="Unassembled WGS sequence"/>
</dbReference>
<dbReference type="InterPro" id="IPR036365">
    <property type="entry name" value="PGBD-like_sf"/>
</dbReference>
<proteinExistence type="predicted"/>
<dbReference type="InterPro" id="IPR036366">
    <property type="entry name" value="PGBDSf"/>
</dbReference>
<evidence type="ECO:0000313" key="4">
    <source>
        <dbReference type="Proteomes" id="UP000186406"/>
    </source>
</evidence>
<dbReference type="GO" id="GO:0004568">
    <property type="term" value="F:chitinase activity"/>
    <property type="evidence" value="ECO:0007669"/>
    <property type="project" value="InterPro"/>
</dbReference>
<dbReference type="GO" id="GO:0006032">
    <property type="term" value="P:chitin catabolic process"/>
    <property type="evidence" value="ECO:0007669"/>
    <property type="project" value="InterPro"/>
</dbReference>
<sequence>MLDERFLGAVAARPFGRLLTSAQAAGIEAILDAWRQDHAEGDPRQLAYVLATAYHETAGTMEPVAEYGGDEYKRNLYDVTGRDPARARAMGNTEPGDGPRYAGRGFVQLTWKNNYARAGRKLGLDLVGQPDDAMKPDIAARILVRGMAEGWFTGKKLGDYIAGAACDWKGARRIVNGTDKADLIAGYAAAFHAALASTGTMRPTLRRGAKGADVRALQGALRERGAAIEADGDYGARTEAAVRRYQDSIGLQVDGVAGARTWAALGL</sequence>
<reference evidence="3 4" key="1">
    <citation type="submission" date="2016-12" db="EMBL/GenBank/DDBJ databases">
        <authorList>
            <person name="Song W.-J."/>
            <person name="Kurnit D.M."/>
        </authorList>
    </citation>
    <scope>NUCLEOTIDE SEQUENCE [LARGE SCALE GENOMIC DNA]</scope>
    <source>
        <strain evidence="3 4">DSM 19599</strain>
    </source>
</reference>
<evidence type="ECO:0000259" key="1">
    <source>
        <dbReference type="Pfam" id="PF00182"/>
    </source>
</evidence>
<dbReference type="STRING" id="1123029.SAMN02745172_02450"/>
<dbReference type="RefSeq" id="WP_073628963.1">
    <property type="nucleotide sequence ID" value="NZ_FRXO01000004.1"/>
</dbReference>
<accession>A0A1M7ZLM4</accession>
<dbReference type="InterPro" id="IPR000726">
    <property type="entry name" value="Glyco_hydro_19_cat"/>
</dbReference>